<feature type="transmembrane region" description="Helical" evidence="1">
    <location>
        <begin position="173"/>
        <end position="192"/>
    </location>
</feature>
<reference evidence="2 3" key="1">
    <citation type="submission" date="2016-10" db="EMBL/GenBank/DDBJ databases">
        <authorList>
            <person name="Varghese N."/>
            <person name="Submissions S."/>
        </authorList>
    </citation>
    <scope>NUCLEOTIDE SEQUENCE [LARGE SCALE GENOMIC DNA]</scope>
    <source>
        <strain evidence="2 3">CGMCC 1.10941</strain>
    </source>
</reference>
<gene>
    <name evidence="2" type="ORF">SAMN05216273_11213</name>
</gene>
<keyword evidence="1" id="KW-1133">Transmembrane helix</keyword>
<proteinExistence type="predicted"/>
<dbReference type="EMBL" id="FNHD01000012">
    <property type="protein sequence ID" value="SDM06741.1"/>
    <property type="molecule type" value="Genomic_DNA"/>
</dbReference>
<accession>A0ABY0QX51</accession>
<evidence type="ECO:0000313" key="3">
    <source>
        <dbReference type="Proteomes" id="UP000199242"/>
    </source>
</evidence>
<name>A0ABY0QX51_9FLAO</name>
<evidence type="ECO:0000256" key="1">
    <source>
        <dbReference type="SAM" id="Phobius"/>
    </source>
</evidence>
<keyword evidence="1" id="KW-0472">Membrane</keyword>
<evidence type="ECO:0000313" key="2">
    <source>
        <dbReference type="EMBL" id="SDM06741.1"/>
    </source>
</evidence>
<protein>
    <submittedName>
        <fullName evidence="2">Uncharacterized protein</fullName>
    </submittedName>
</protein>
<organism evidence="2 3">
    <name type="scientific">Chryseobacterium taihuense</name>
    <dbReference type="NCBI Taxonomy" id="1141221"/>
    <lineage>
        <taxon>Bacteria</taxon>
        <taxon>Pseudomonadati</taxon>
        <taxon>Bacteroidota</taxon>
        <taxon>Flavobacteriia</taxon>
        <taxon>Flavobacteriales</taxon>
        <taxon>Weeksellaceae</taxon>
        <taxon>Chryseobacterium group</taxon>
        <taxon>Chryseobacterium</taxon>
    </lineage>
</organism>
<keyword evidence="3" id="KW-1185">Reference proteome</keyword>
<keyword evidence="1" id="KW-0812">Transmembrane</keyword>
<dbReference type="Proteomes" id="UP000199242">
    <property type="component" value="Unassembled WGS sequence"/>
</dbReference>
<sequence>MLKPIFLHKKYWKILLLPFLLFHLKFYSQKNDSLNVRSSNTIFLKGEASIYSSDDNFNHQISEKTILIKGNSLKCIKNSGKLLIIVNSYNYISTSRDLKDNTKSLFKKINPDDVKTKKIINEYQSGLKYHIIRKFENHQSEQRFSNLKKTTLYYLLPEVNLNKKLKKACSSSLPFFAYVLCFLLFLPLLYWYDKRSISYYYSIVYNVRPPPFYCLFIKL</sequence>
<comment type="caution">
    <text evidence="2">The sequence shown here is derived from an EMBL/GenBank/DDBJ whole genome shotgun (WGS) entry which is preliminary data.</text>
</comment>